<comment type="caution">
    <text evidence="1">The sequence shown here is derived from an EMBL/GenBank/DDBJ whole genome shotgun (WGS) entry which is preliminary data.</text>
</comment>
<keyword evidence="2" id="KW-1185">Reference proteome</keyword>
<dbReference type="AlphaFoldDB" id="A0A9P6BWD5"/>
<dbReference type="EMBL" id="MU152358">
    <property type="protein sequence ID" value="KAF9440649.1"/>
    <property type="molecule type" value="Genomic_DNA"/>
</dbReference>
<proteinExistence type="predicted"/>
<gene>
    <name evidence="1" type="ORF">P691DRAFT_781790</name>
</gene>
<evidence type="ECO:0000313" key="1">
    <source>
        <dbReference type="EMBL" id="KAF9440649.1"/>
    </source>
</evidence>
<reference evidence="1" key="1">
    <citation type="submission" date="2020-11" db="EMBL/GenBank/DDBJ databases">
        <authorList>
            <consortium name="DOE Joint Genome Institute"/>
            <person name="Ahrendt S."/>
            <person name="Riley R."/>
            <person name="Andreopoulos W."/>
            <person name="Labutti K."/>
            <person name="Pangilinan J."/>
            <person name="Ruiz-Duenas F.J."/>
            <person name="Barrasa J.M."/>
            <person name="Sanchez-Garcia M."/>
            <person name="Camarero S."/>
            <person name="Miyauchi S."/>
            <person name="Serrano A."/>
            <person name="Linde D."/>
            <person name="Babiker R."/>
            <person name="Drula E."/>
            <person name="Ayuso-Fernandez I."/>
            <person name="Pacheco R."/>
            <person name="Padilla G."/>
            <person name="Ferreira P."/>
            <person name="Barriuso J."/>
            <person name="Kellner H."/>
            <person name="Castanera R."/>
            <person name="Alfaro M."/>
            <person name="Ramirez L."/>
            <person name="Pisabarro A.G."/>
            <person name="Kuo A."/>
            <person name="Tritt A."/>
            <person name="Lipzen A."/>
            <person name="He G."/>
            <person name="Yan M."/>
            <person name="Ng V."/>
            <person name="Cullen D."/>
            <person name="Martin F."/>
            <person name="Rosso M.-N."/>
            <person name="Henrissat B."/>
            <person name="Hibbett D."/>
            <person name="Martinez A.T."/>
            <person name="Grigoriev I.V."/>
        </authorList>
    </citation>
    <scope>NUCLEOTIDE SEQUENCE</scope>
    <source>
        <strain evidence="1">MF-IS2</strain>
    </source>
</reference>
<evidence type="ECO:0000313" key="2">
    <source>
        <dbReference type="Proteomes" id="UP000807342"/>
    </source>
</evidence>
<sequence length="406" mass="45149">MYAYNSRFIGTRLVLIYSTIPQTALDWYLRDLLSKKRWREMVCTLSSTTAMSATVVFWYNTAGVGKWALILLPPPASEQAAWSPTIRACSSRVRRWKSQTRSASGTGQHHGYEVLYPRIARELNGNQELWLLQISSAPKSMWIDLRMGSPLSSVPRQNPIITAAPSVSISTLEFNVLNEPSTHVARRIGWLTWTESDFSQPFSVWLVNANGIHNAQVSRVVHKMRLVAIYHGITDEDGSARKGVMQMEWAKVLSLRCGYLANIPAQLLHTIQLSSPQPNTCLVFISVGTFFACGGGGAILRLIRLRLHYDLEHDLYTLELTRRMARRDRVWTETQKQIKDVEGDGYAGSWVASTGTTGIITGSWIVGATSPMQGLGKLKPADGEYQLQWGAEVVLGLGGRVGDLVA</sequence>
<organism evidence="1 2">
    <name type="scientific">Macrolepiota fuliginosa MF-IS2</name>
    <dbReference type="NCBI Taxonomy" id="1400762"/>
    <lineage>
        <taxon>Eukaryota</taxon>
        <taxon>Fungi</taxon>
        <taxon>Dikarya</taxon>
        <taxon>Basidiomycota</taxon>
        <taxon>Agaricomycotina</taxon>
        <taxon>Agaricomycetes</taxon>
        <taxon>Agaricomycetidae</taxon>
        <taxon>Agaricales</taxon>
        <taxon>Agaricineae</taxon>
        <taxon>Agaricaceae</taxon>
        <taxon>Macrolepiota</taxon>
    </lineage>
</organism>
<dbReference type="Proteomes" id="UP000807342">
    <property type="component" value="Unassembled WGS sequence"/>
</dbReference>
<name>A0A9P6BWD5_9AGAR</name>
<accession>A0A9P6BWD5</accession>
<protein>
    <submittedName>
        <fullName evidence="1">Uncharacterized protein</fullName>
    </submittedName>
</protein>